<keyword evidence="7" id="KW-0234">DNA repair</keyword>
<dbReference type="KEGG" id="dku:Desku_0907"/>
<dbReference type="GO" id="GO:0003677">
    <property type="term" value="F:DNA binding"/>
    <property type="evidence" value="ECO:0007669"/>
    <property type="project" value="UniProtKB-KW"/>
</dbReference>
<protein>
    <recommendedName>
        <fullName evidence="8">PD-(D/E)XK endonuclease-like domain-containing protein</fullName>
    </recommendedName>
</protein>
<dbReference type="InterPro" id="IPR011604">
    <property type="entry name" value="PDDEXK-like_dom_sf"/>
</dbReference>
<sequence length="359" mass="40782">MEVFSYSRLSKYESCPAAFYRHYCLHAEGVPSEASVTGKAAHAVIEAAMKLGCKEEMFFRVMSEIALATSPLEIKPEQVFILTYRNPVLREFHPDNRVEEHFVVPLDDEDPFAPKVQGYIDLWRDGSHIELIDWKTNYKAYKPTDTHQLGLYAWYLSRRTGRAVRGKLVFLRLNEVLEHEFSYRDMENAREWAYTLAREIQDKLCMVNEGADHRQLFPTKVGDACRECEYAVECIDGNLPPVPGEVKTYQEAEALGAEILRLDAALGQMKDVLKAYVSVCGPVVVGGRQFALVPSVYWKWSPGSLEAAFEKIKQEGKNPFEFLSLSAKQIEKLGWSEDALHELGAAKRKSVSFRDIAAN</sequence>
<dbReference type="GO" id="GO:0005524">
    <property type="term" value="F:ATP binding"/>
    <property type="evidence" value="ECO:0007669"/>
    <property type="project" value="UniProtKB-KW"/>
</dbReference>
<keyword evidence="10" id="KW-1185">Reference proteome</keyword>
<dbReference type="GO" id="GO:0006281">
    <property type="term" value="P:DNA repair"/>
    <property type="evidence" value="ECO:0007669"/>
    <property type="project" value="UniProtKB-KW"/>
</dbReference>
<dbReference type="GO" id="GO:0016787">
    <property type="term" value="F:hydrolase activity"/>
    <property type="evidence" value="ECO:0007669"/>
    <property type="project" value="UniProtKB-KW"/>
</dbReference>
<evidence type="ECO:0000256" key="2">
    <source>
        <dbReference type="ARBA" id="ARBA00022763"/>
    </source>
</evidence>
<proteinExistence type="predicted"/>
<keyword evidence="3" id="KW-0378">Hydrolase</keyword>
<gene>
    <name evidence="9" type="ordered locus">Desku_0907</name>
</gene>
<organism evidence="9 10">
    <name type="scientific">Desulfofundulus kuznetsovii (strain DSM 6115 / VKM B-1805 / 17)</name>
    <name type="common">Desulfotomaculum kuznetsovii</name>
    <dbReference type="NCBI Taxonomy" id="760568"/>
    <lineage>
        <taxon>Bacteria</taxon>
        <taxon>Bacillati</taxon>
        <taxon>Bacillota</taxon>
        <taxon>Clostridia</taxon>
        <taxon>Eubacteriales</taxon>
        <taxon>Peptococcaceae</taxon>
        <taxon>Desulfofundulus</taxon>
    </lineage>
</organism>
<evidence type="ECO:0000313" key="10">
    <source>
        <dbReference type="Proteomes" id="UP000009229"/>
    </source>
</evidence>
<name>A0AAU8P9J2_DESK7</name>
<dbReference type="SUPFAM" id="SSF52980">
    <property type="entry name" value="Restriction endonuclease-like"/>
    <property type="match status" value="1"/>
</dbReference>
<dbReference type="RefSeq" id="WP_013822021.1">
    <property type="nucleotide sequence ID" value="NC_015573.1"/>
</dbReference>
<keyword evidence="1" id="KW-0547">Nucleotide-binding</keyword>
<keyword evidence="4" id="KW-0347">Helicase</keyword>
<dbReference type="GO" id="GO:0004386">
    <property type="term" value="F:helicase activity"/>
    <property type="evidence" value="ECO:0007669"/>
    <property type="project" value="UniProtKB-KW"/>
</dbReference>
<evidence type="ECO:0000256" key="7">
    <source>
        <dbReference type="ARBA" id="ARBA00023204"/>
    </source>
</evidence>
<keyword evidence="6" id="KW-0238">DNA-binding</keyword>
<evidence type="ECO:0000313" key="9">
    <source>
        <dbReference type="EMBL" id="AEG14506.1"/>
    </source>
</evidence>
<keyword evidence="2" id="KW-0227">DNA damage</keyword>
<dbReference type="EMBL" id="CP002770">
    <property type="protein sequence ID" value="AEG14506.1"/>
    <property type="molecule type" value="Genomic_DNA"/>
</dbReference>
<accession>A0AAU8P9J2</accession>
<keyword evidence="5" id="KW-0067">ATP-binding</keyword>
<evidence type="ECO:0000259" key="8">
    <source>
        <dbReference type="Pfam" id="PF12705"/>
    </source>
</evidence>
<dbReference type="Pfam" id="PF12705">
    <property type="entry name" value="PDDEXK_1"/>
    <property type="match status" value="1"/>
</dbReference>
<evidence type="ECO:0000256" key="4">
    <source>
        <dbReference type="ARBA" id="ARBA00022806"/>
    </source>
</evidence>
<dbReference type="Gene3D" id="3.90.320.10">
    <property type="match status" value="1"/>
</dbReference>
<evidence type="ECO:0000256" key="5">
    <source>
        <dbReference type="ARBA" id="ARBA00022840"/>
    </source>
</evidence>
<evidence type="ECO:0000256" key="3">
    <source>
        <dbReference type="ARBA" id="ARBA00022801"/>
    </source>
</evidence>
<feature type="domain" description="PD-(D/E)XK endonuclease-like" evidence="8">
    <location>
        <begin position="4"/>
        <end position="234"/>
    </location>
</feature>
<dbReference type="InterPro" id="IPR011335">
    <property type="entry name" value="Restrct_endonuc-II-like"/>
</dbReference>
<reference evidence="10" key="1">
    <citation type="submission" date="2011-05" db="EMBL/GenBank/DDBJ databases">
        <title>Complete sequence of Desulfotomaculum kuznetsovii DSM 6115.</title>
        <authorList>
            <person name="Lucas S."/>
            <person name="Han J."/>
            <person name="Lapidus A."/>
            <person name="Cheng J.-F."/>
            <person name="Goodwin L."/>
            <person name="Pitluck S."/>
            <person name="Peters L."/>
            <person name="Mikhailova N."/>
            <person name="Lu M."/>
            <person name="Saunders E."/>
            <person name="Han C."/>
            <person name="Tapia R."/>
            <person name="Land M."/>
            <person name="Hauser L."/>
            <person name="Kyrpides N."/>
            <person name="Ivanova N."/>
            <person name="Pagani I."/>
            <person name="Nazina T."/>
            <person name="Ivanova A."/>
            <person name="Parshina S."/>
            <person name="Kuever J."/>
            <person name="Muyzer G."/>
            <person name="Plugge C."/>
            <person name="Stams A."/>
            <person name="Woyke T."/>
        </authorList>
    </citation>
    <scope>NUCLEOTIDE SEQUENCE [LARGE SCALE GENOMIC DNA]</scope>
    <source>
        <strain evidence="10">DSM 6115 / VKM B-1805 / 17</strain>
    </source>
</reference>
<dbReference type="AlphaFoldDB" id="A0AAU8P9J2"/>
<evidence type="ECO:0000256" key="1">
    <source>
        <dbReference type="ARBA" id="ARBA00022741"/>
    </source>
</evidence>
<evidence type="ECO:0000256" key="6">
    <source>
        <dbReference type="ARBA" id="ARBA00023125"/>
    </source>
</evidence>
<dbReference type="Proteomes" id="UP000009229">
    <property type="component" value="Chromosome"/>
</dbReference>
<dbReference type="InterPro" id="IPR038726">
    <property type="entry name" value="PDDEXK_AddAB-type"/>
</dbReference>